<evidence type="ECO:0000313" key="1">
    <source>
        <dbReference type="EMBL" id="DAD33149.1"/>
    </source>
</evidence>
<gene>
    <name evidence="1" type="ORF">HUJ06_012000</name>
</gene>
<dbReference type="Proteomes" id="UP000607653">
    <property type="component" value="Unassembled WGS sequence"/>
</dbReference>
<accession>A0A822YP95</accession>
<sequence>MMMYISTPKRSCTWMMYIDVDEFVFSPSRLTSLYPLNHILRSLPAKTIIIRGGRPSSLEVCIASESTLRLEYVVDWTQEVNPMPKNRTPDYGLQPPS</sequence>
<evidence type="ECO:0008006" key="3">
    <source>
        <dbReference type="Google" id="ProtNLM"/>
    </source>
</evidence>
<protein>
    <recommendedName>
        <fullName evidence="3">Glycosyltransferase family 92 protein</fullName>
    </recommendedName>
</protein>
<proteinExistence type="predicted"/>
<comment type="caution">
    <text evidence="1">The sequence shown here is derived from an EMBL/GenBank/DDBJ whole genome shotgun (WGS) entry which is preliminary data.</text>
</comment>
<dbReference type="EMBL" id="DUZY01000003">
    <property type="protein sequence ID" value="DAD33149.1"/>
    <property type="molecule type" value="Genomic_DNA"/>
</dbReference>
<dbReference type="AlphaFoldDB" id="A0A822YP95"/>
<organism evidence="1 2">
    <name type="scientific">Nelumbo nucifera</name>
    <name type="common">Sacred lotus</name>
    <dbReference type="NCBI Taxonomy" id="4432"/>
    <lineage>
        <taxon>Eukaryota</taxon>
        <taxon>Viridiplantae</taxon>
        <taxon>Streptophyta</taxon>
        <taxon>Embryophyta</taxon>
        <taxon>Tracheophyta</taxon>
        <taxon>Spermatophyta</taxon>
        <taxon>Magnoliopsida</taxon>
        <taxon>Proteales</taxon>
        <taxon>Nelumbonaceae</taxon>
        <taxon>Nelumbo</taxon>
    </lineage>
</organism>
<name>A0A822YP95_NELNU</name>
<keyword evidence="2" id="KW-1185">Reference proteome</keyword>
<evidence type="ECO:0000313" key="2">
    <source>
        <dbReference type="Proteomes" id="UP000607653"/>
    </source>
</evidence>
<reference evidence="1 2" key="1">
    <citation type="journal article" date="2020" name="Mol. Biol. Evol.">
        <title>Distinct Expression and Methylation Patterns for Genes with Different Fates following a Single Whole-Genome Duplication in Flowering Plants.</title>
        <authorList>
            <person name="Shi T."/>
            <person name="Rahmani R.S."/>
            <person name="Gugger P.F."/>
            <person name="Wang M."/>
            <person name="Li H."/>
            <person name="Zhang Y."/>
            <person name="Li Z."/>
            <person name="Wang Q."/>
            <person name="Van de Peer Y."/>
            <person name="Marchal K."/>
            <person name="Chen J."/>
        </authorList>
    </citation>
    <scope>NUCLEOTIDE SEQUENCE [LARGE SCALE GENOMIC DNA]</scope>
    <source>
        <tissue evidence="1">Leaf</tissue>
    </source>
</reference>